<proteinExistence type="predicted"/>
<evidence type="ECO:0000313" key="5">
    <source>
        <dbReference type="Proteomes" id="UP000550714"/>
    </source>
</evidence>
<feature type="compositionally biased region" description="Gly residues" evidence="1">
    <location>
        <begin position="202"/>
        <end position="212"/>
    </location>
</feature>
<dbReference type="PANTHER" id="PTHR34351">
    <property type="entry name" value="SLR1927 PROTEIN-RELATED"/>
    <property type="match status" value="1"/>
</dbReference>
<gene>
    <name evidence="4" type="ORF">FHS23_002336</name>
</gene>
<protein>
    <submittedName>
        <fullName evidence="4">Uncharacterized protein (DUF58 family)</fullName>
    </submittedName>
</protein>
<feature type="region of interest" description="Disordered" evidence="1">
    <location>
        <begin position="201"/>
        <end position="223"/>
    </location>
</feature>
<dbReference type="Proteomes" id="UP000550714">
    <property type="component" value="Unassembled WGS sequence"/>
</dbReference>
<reference evidence="4 5" key="1">
    <citation type="submission" date="2020-08" db="EMBL/GenBank/DDBJ databases">
        <title>Genomic Encyclopedia of Type Strains, Phase III (KMG-III): the genomes of soil and plant-associated and newly described type strains.</title>
        <authorList>
            <person name="Whitman W."/>
        </authorList>
    </citation>
    <scope>NUCLEOTIDE SEQUENCE [LARGE SCALE GENOMIC DNA]</scope>
    <source>
        <strain evidence="4 5">CECT 8577</strain>
    </source>
</reference>
<dbReference type="InterPro" id="IPR002881">
    <property type="entry name" value="DUF58"/>
</dbReference>
<keyword evidence="2" id="KW-0812">Transmembrane</keyword>
<keyword evidence="5" id="KW-1185">Reference proteome</keyword>
<evidence type="ECO:0000256" key="1">
    <source>
        <dbReference type="SAM" id="MobiDB-lite"/>
    </source>
</evidence>
<name>A0A839S1X2_9PSEU</name>
<dbReference type="RefSeq" id="WP_183652963.1">
    <property type="nucleotide sequence ID" value="NZ_JACHWU010000002.1"/>
</dbReference>
<evidence type="ECO:0000313" key="4">
    <source>
        <dbReference type="EMBL" id="MBB3051313.1"/>
    </source>
</evidence>
<feature type="transmembrane region" description="Helical" evidence="2">
    <location>
        <begin position="64"/>
        <end position="83"/>
    </location>
</feature>
<dbReference type="PANTHER" id="PTHR34351:SF1">
    <property type="entry name" value="SLR1927 PROTEIN"/>
    <property type="match status" value="1"/>
</dbReference>
<evidence type="ECO:0000256" key="2">
    <source>
        <dbReference type="SAM" id="Phobius"/>
    </source>
</evidence>
<dbReference type="EMBL" id="JACHWU010000002">
    <property type="protein sequence ID" value="MBB3051313.1"/>
    <property type="molecule type" value="Genomic_DNA"/>
</dbReference>
<sequence length="453" mass="47793">MTSYAAGVPAPHAAPEQTRPPAESRRRPALLRALSGLTTRGRCLLAAGVAAAACAVVLDERGLLRVAAFVVALPLLAAALAAVSKVRIGARRIITPERVPAGGDGDVRLDLWRTGRLPAGEILLEDRLPHPLGPRPRFVVERLPHHPVTLRYPIRPGMRGVHRIGTLRATITDPFGLCEVDRDLVPPSGVVVVPRVTPLRGRPGGAGTGGVDSGDVRHHAGQGDPDVMVRQYRTGDDMRKVHWRSTARRDEIMVRVEERPWRGGTTVLLDRRAAAHHGVGRPDGSLEWAVEFAASACVHLSGSGSPVRLADERGHVLADIPDGAGHAGGGVVLDALAALQPAHERDLTVSSGPAHAQGHELIAVLGTVGAQGVAELTHTRPRGAPSLAVLLDTASWQDASWQEPAATVADTAALLRAAGWRVVVAGRDAGVADIWAELCRATTTSPLQTGDFR</sequence>
<evidence type="ECO:0000259" key="3">
    <source>
        <dbReference type="Pfam" id="PF01882"/>
    </source>
</evidence>
<accession>A0A839S1X2</accession>
<organism evidence="4 5">
    <name type="scientific">Prauserella isguenensis</name>
    <dbReference type="NCBI Taxonomy" id="1470180"/>
    <lineage>
        <taxon>Bacteria</taxon>
        <taxon>Bacillati</taxon>
        <taxon>Actinomycetota</taxon>
        <taxon>Actinomycetes</taxon>
        <taxon>Pseudonocardiales</taxon>
        <taxon>Pseudonocardiaceae</taxon>
        <taxon>Prauserella</taxon>
    </lineage>
</organism>
<comment type="caution">
    <text evidence="4">The sequence shown here is derived from an EMBL/GenBank/DDBJ whole genome shotgun (WGS) entry which is preliminary data.</text>
</comment>
<dbReference type="AlphaFoldDB" id="A0A839S1X2"/>
<keyword evidence="2" id="KW-1133">Transmembrane helix</keyword>
<dbReference type="Pfam" id="PF01882">
    <property type="entry name" value="DUF58"/>
    <property type="match status" value="1"/>
</dbReference>
<keyword evidence="2" id="KW-0472">Membrane</keyword>
<feature type="domain" description="DUF58" evidence="3">
    <location>
        <begin position="229"/>
        <end position="349"/>
    </location>
</feature>
<feature type="region of interest" description="Disordered" evidence="1">
    <location>
        <begin position="1"/>
        <end position="26"/>
    </location>
</feature>